<feature type="compositionally biased region" description="Basic residues" evidence="1">
    <location>
        <begin position="60"/>
        <end position="69"/>
    </location>
</feature>
<name>A0A0S4MIS0_ECHMU</name>
<evidence type="ECO:0000313" key="3">
    <source>
        <dbReference type="Proteomes" id="UP000017246"/>
    </source>
</evidence>
<reference evidence="2" key="2">
    <citation type="submission" date="2015-11" db="EMBL/GenBank/DDBJ databases">
        <authorList>
            <person name="Zhang Y."/>
            <person name="Guo Z."/>
        </authorList>
    </citation>
    <scope>NUCLEOTIDE SEQUENCE</scope>
</reference>
<organism evidence="2 3">
    <name type="scientific">Echinococcus multilocularis</name>
    <name type="common">Fox tapeworm</name>
    <dbReference type="NCBI Taxonomy" id="6211"/>
    <lineage>
        <taxon>Eukaryota</taxon>
        <taxon>Metazoa</taxon>
        <taxon>Spiralia</taxon>
        <taxon>Lophotrochozoa</taxon>
        <taxon>Platyhelminthes</taxon>
        <taxon>Cestoda</taxon>
        <taxon>Eucestoda</taxon>
        <taxon>Cyclophyllidea</taxon>
        <taxon>Taeniidae</taxon>
        <taxon>Echinococcus</taxon>
    </lineage>
</organism>
<dbReference type="EMBL" id="LN902844">
    <property type="protein sequence ID" value="CUT98703.1"/>
    <property type="molecule type" value="Genomic_DNA"/>
</dbReference>
<proteinExistence type="predicted"/>
<feature type="region of interest" description="Disordered" evidence="1">
    <location>
        <begin position="50"/>
        <end position="69"/>
    </location>
</feature>
<reference evidence="2" key="1">
    <citation type="journal article" date="2013" name="Nature">
        <title>The genomes of four tapeworm species reveal adaptations to parasitism.</title>
        <authorList>
            <person name="Tsai I.J."/>
            <person name="Zarowiecki M."/>
            <person name="Holroyd N."/>
            <person name="Garciarrubio A."/>
            <person name="Sanchez-Flores A."/>
            <person name="Brooks K.L."/>
            <person name="Tracey A."/>
            <person name="Bobes R.J."/>
            <person name="Fragoso G."/>
            <person name="Sciutto E."/>
            <person name="Aslett M."/>
            <person name="Beasley H."/>
            <person name="Bennett H.M."/>
            <person name="Cai J."/>
            <person name="Camicia F."/>
            <person name="Clark R."/>
            <person name="Cucher M."/>
            <person name="De Silva N."/>
            <person name="Day T.A."/>
            <person name="Deplazes P."/>
            <person name="Estrada K."/>
            <person name="Fernandez C."/>
            <person name="Holland P.W."/>
            <person name="Hou J."/>
            <person name="Hu S."/>
            <person name="Huckvale T."/>
            <person name="Hung S.S."/>
            <person name="Kamenetzky L."/>
            <person name="Keane J.A."/>
            <person name="Kiss F."/>
            <person name="Koziol U."/>
            <person name="Lambert O."/>
            <person name="Liu K."/>
            <person name="Luo X."/>
            <person name="Luo Y."/>
            <person name="Macchiaroli N."/>
            <person name="Nichol S."/>
            <person name="Paps J."/>
            <person name="Parkinson J."/>
            <person name="Pouchkina-Stantcheva N."/>
            <person name="Riddiford N."/>
            <person name="Rosenzvit M."/>
            <person name="Salinas G."/>
            <person name="Wasmuth J.D."/>
            <person name="Zamanian M."/>
            <person name="Zheng Y."/>
            <person name="Cai X."/>
            <person name="Soberon X."/>
            <person name="Olson P.D."/>
            <person name="Laclette J.P."/>
            <person name="Brehm K."/>
            <person name="Berriman M."/>
            <person name="Garciarrubio A."/>
            <person name="Bobes R.J."/>
            <person name="Fragoso G."/>
            <person name="Sanchez-Flores A."/>
            <person name="Estrada K."/>
            <person name="Cevallos M.A."/>
            <person name="Morett E."/>
            <person name="Gonzalez V."/>
            <person name="Portillo T."/>
            <person name="Ochoa-Leyva A."/>
            <person name="Jose M.V."/>
            <person name="Sciutto E."/>
            <person name="Landa A."/>
            <person name="Jimenez L."/>
            <person name="Valdes V."/>
            <person name="Carrero J.C."/>
            <person name="Larralde C."/>
            <person name="Morales-Montor J."/>
            <person name="Limon-Lason J."/>
            <person name="Soberon X."/>
            <person name="Laclette J.P."/>
        </authorList>
    </citation>
    <scope>NUCLEOTIDE SEQUENCE [LARGE SCALE GENOMIC DNA]</scope>
</reference>
<evidence type="ECO:0000313" key="2">
    <source>
        <dbReference type="EMBL" id="CUT98703.1"/>
    </source>
</evidence>
<evidence type="ECO:0000256" key="1">
    <source>
        <dbReference type="SAM" id="MobiDB-lite"/>
    </source>
</evidence>
<dbReference type="AlphaFoldDB" id="A0A0S4MIS0"/>
<keyword evidence="3" id="KW-1185">Reference proteome</keyword>
<sequence length="69" mass="8114">MEHAVLYPPLYQLDRTQGEMAEQHRSENEVARRNRPVFLRLSMDMYDGLHIPPPPVQFANRKKPQAQLT</sequence>
<accession>A0A0S4MIS0</accession>
<dbReference type="Proteomes" id="UP000017246">
    <property type="component" value="Unassembled WGS sequence"/>
</dbReference>
<protein>
    <submittedName>
        <fullName evidence="2">Ap-3 complex subunit mu-1</fullName>
    </submittedName>
</protein>